<dbReference type="InterPro" id="IPR036568">
    <property type="entry name" value="GGCT-like_sf"/>
</dbReference>
<dbReference type="EMBL" id="JAFHKS010000042">
    <property type="protein sequence ID" value="MBN3544787.1"/>
    <property type="molecule type" value="Genomic_DNA"/>
</dbReference>
<reference evidence="4 5" key="1">
    <citation type="submission" date="2021-01" db="EMBL/GenBank/DDBJ databases">
        <title>Genome Sequencing of Type Strains.</title>
        <authorList>
            <person name="Lemaire J.F."/>
            <person name="Inderbitzin P."/>
            <person name="Collins S.B."/>
            <person name="Wespe N."/>
            <person name="Knight-Connoni V."/>
        </authorList>
    </citation>
    <scope>NUCLEOTIDE SEQUENCE [LARGE SCALE GENOMIC DNA]</scope>
    <source>
        <strain evidence="4 5">DSM 14730</strain>
    </source>
</reference>
<dbReference type="Pfam" id="PF06094">
    <property type="entry name" value="GGACT"/>
    <property type="match status" value="1"/>
</dbReference>
<dbReference type="SUPFAM" id="SSF110857">
    <property type="entry name" value="Gamma-glutamyl cyclotransferase-like"/>
    <property type="match status" value="1"/>
</dbReference>
<dbReference type="InterPro" id="IPR039126">
    <property type="entry name" value="GGACT"/>
</dbReference>
<dbReference type="RefSeq" id="WP_188403550.1">
    <property type="nucleotide sequence ID" value="NZ_BMCE01000002.1"/>
</dbReference>
<dbReference type="Proteomes" id="UP001319060">
    <property type="component" value="Unassembled WGS sequence"/>
</dbReference>
<sequence length="131" mass="15236">MNKHLVFVYGTLRKGESNAHYLNEAKCVEDNCLIEGTLYDTKWGYPALLQTKGKISVVGELYEVTDKELKQLDELEDYDENGTNNLYERILAKIQTPNGEREVIVYVMNEAKEHFTPIQENDWVSYQKNNK</sequence>
<proteinExistence type="inferred from homology"/>
<dbReference type="PANTHER" id="PTHR12510:SF4">
    <property type="entry name" value="GAMMA-GLUTAMYLAMINECYCLOTRANSFERASE"/>
    <property type="match status" value="1"/>
</dbReference>
<dbReference type="CDD" id="cd06661">
    <property type="entry name" value="GGCT_like"/>
    <property type="match status" value="1"/>
</dbReference>
<evidence type="ECO:0000256" key="2">
    <source>
        <dbReference type="RuleBase" id="RU367036"/>
    </source>
</evidence>
<name>A0ABS2ZBY0_9BACL</name>
<dbReference type="InterPro" id="IPR009288">
    <property type="entry name" value="AIG2-like_dom"/>
</dbReference>
<feature type="domain" description="Gamma-glutamylcyclotransferase AIG2-like" evidence="3">
    <location>
        <begin position="6"/>
        <end position="124"/>
    </location>
</feature>
<evidence type="ECO:0000313" key="5">
    <source>
        <dbReference type="Proteomes" id="UP001319060"/>
    </source>
</evidence>
<keyword evidence="5" id="KW-1185">Reference proteome</keyword>
<dbReference type="PANTHER" id="PTHR12510">
    <property type="entry name" value="TROPONIN C-AKIN-1 PROTEIN"/>
    <property type="match status" value="1"/>
</dbReference>
<organism evidence="4 5">
    <name type="scientific">Fictibacillus barbaricus</name>
    <dbReference type="NCBI Taxonomy" id="182136"/>
    <lineage>
        <taxon>Bacteria</taxon>
        <taxon>Bacillati</taxon>
        <taxon>Bacillota</taxon>
        <taxon>Bacilli</taxon>
        <taxon>Bacillales</taxon>
        <taxon>Fictibacillaceae</taxon>
        <taxon>Fictibacillus</taxon>
    </lineage>
</organism>
<evidence type="ECO:0000313" key="4">
    <source>
        <dbReference type="EMBL" id="MBN3544787.1"/>
    </source>
</evidence>
<accession>A0ABS2ZBY0</accession>
<comment type="caution">
    <text evidence="4">The sequence shown here is derived from an EMBL/GenBank/DDBJ whole genome shotgun (WGS) entry which is preliminary data.</text>
</comment>
<dbReference type="InterPro" id="IPR013024">
    <property type="entry name" value="GGCT-like"/>
</dbReference>
<dbReference type="Gene3D" id="3.10.490.10">
    <property type="entry name" value="Gamma-glutamyl cyclotransferase-like"/>
    <property type="match status" value="1"/>
</dbReference>
<comment type="similarity">
    <text evidence="1 2">Belongs to the gamma-glutamylcyclotransferase family.</text>
</comment>
<evidence type="ECO:0000259" key="3">
    <source>
        <dbReference type="Pfam" id="PF06094"/>
    </source>
</evidence>
<evidence type="ECO:0000256" key="1">
    <source>
        <dbReference type="ARBA" id="ARBA00008861"/>
    </source>
</evidence>
<gene>
    <name evidence="4" type="ORF">JYA64_05755</name>
</gene>
<protein>
    <recommendedName>
        <fullName evidence="2">Gamma-glutamylcyclotransferase family protein</fullName>
    </recommendedName>
</protein>